<keyword evidence="1" id="KW-0812">Transmembrane</keyword>
<protein>
    <submittedName>
        <fullName evidence="2">Uncharacterized protein</fullName>
    </submittedName>
</protein>
<dbReference type="AlphaFoldDB" id="A0A448WDN4"/>
<proteinExistence type="predicted"/>
<name>A0A448WDN4_9PLAT</name>
<dbReference type="EMBL" id="CAAALY010005661">
    <property type="protein sequence ID" value="VEL09176.1"/>
    <property type="molecule type" value="Genomic_DNA"/>
</dbReference>
<gene>
    <name evidence="2" type="ORF">PXEA_LOCUS2616</name>
</gene>
<comment type="caution">
    <text evidence="2">The sequence shown here is derived from an EMBL/GenBank/DDBJ whole genome shotgun (WGS) entry which is preliminary data.</text>
</comment>
<feature type="transmembrane region" description="Helical" evidence="1">
    <location>
        <begin position="6"/>
        <end position="25"/>
    </location>
</feature>
<evidence type="ECO:0000313" key="2">
    <source>
        <dbReference type="EMBL" id="VEL09176.1"/>
    </source>
</evidence>
<reference evidence="2" key="1">
    <citation type="submission" date="2018-11" db="EMBL/GenBank/DDBJ databases">
        <authorList>
            <consortium name="Pathogen Informatics"/>
        </authorList>
    </citation>
    <scope>NUCLEOTIDE SEQUENCE</scope>
</reference>
<sequence>MTNRLFVKFVVEIAATLFILSTVIVRSKPTFRSSCVGCLHGKSALDTLYGDLLVFAQVKTDRICSIKRHDRESAEDRCSRPVNNKIADSWTDGGAKLEGLSRRMAFKEKGRYPNLIRLPSGWIAFMVVDLNSLRASECHNIAELGYRNGYLDSTSALNLYV</sequence>
<evidence type="ECO:0000313" key="3">
    <source>
        <dbReference type="Proteomes" id="UP000784294"/>
    </source>
</evidence>
<keyword evidence="3" id="KW-1185">Reference proteome</keyword>
<accession>A0A448WDN4</accession>
<dbReference type="Proteomes" id="UP000784294">
    <property type="component" value="Unassembled WGS sequence"/>
</dbReference>
<keyword evidence="1" id="KW-0472">Membrane</keyword>
<evidence type="ECO:0000256" key="1">
    <source>
        <dbReference type="SAM" id="Phobius"/>
    </source>
</evidence>
<keyword evidence="1" id="KW-1133">Transmembrane helix</keyword>
<organism evidence="2 3">
    <name type="scientific">Protopolystoma xenopodis</name>
    <dbReference type="NCBI Taxonomy" id="117903"/>
    <lineage>
        <taxon>Eukaryota</taxon>
        <taxon>Metazoa</taxon>
        <taxon>Spiralia</taxon>
        <taxon>Lophotrochozoa</taxon>
        <taxon>Platyhelminthes</taxon>
        <taxon>Monogenea</taxon>
        <taxon>Polyopisthocotylea</taxon>
        <taxon>Polystomatidea</taxon>
        <taxon>Polystomatidae</taxon>
        <taxon>Protopolystoma</taxon>
    </lineage>
</organism>